<comment type="similarity">
    <text evidence="2 11">Belongs to the glycosyltransferase 43 family.</text>
</comment>
<feature type="region of interest" description="Disordered" evidence="12">
    <location>
        <begin position="442"/>
        <end position="501"/>
    </location>
</feature>
<keyword evidence="8 11" id="KW-0472">Membrane</keyword>
<name>A0ABM0W1C7_CAMSA</name>
<keyword evidence="4 11" id="KW-0812">Transmembrane</keyword>
<feature type="compositionally biased region" description="Basic residues" evidence="12">
    <location>
        <begin position="473"/>
        <end position="484"/>
    </location>
</feature>
<keyword evidence="6 11" id="KW-1133">Transmembrane helix</keyword>
<organism evidence="13 14">
    <name type="scientific">Camelina sativa</name>
    <name type="common">False flax</name>
    <name type="synonym">Myagrum sativum</name>
    <dbReference type="NCBI Taxonomy" id="90675"/>
    <lineage>
        <taxon>Eukaryota</taxon>
        <taxon>Viridiplantae</taxon>
        <taxon>Streptophyta</taxon>
        <taxon>Embryophyta</taxon>
        <taxon>Tracheophyta</taxon>
        <taxon>Spermatophyta</taxon>
        <taxon>Magnoliopsida</taxon>
        <taxon>eudicotyledons</taxon>
        <taxon>Gunneridae</taxon>
        <taxon>Pentapetalae</taxon>
        <taxon>rosids</taxon>
        <taxon>malvids</taxon>
        <taxon>Brassicales</taxon>
        <taxon>Brassicaceae</taxon>
        <taxon>Camelineae</taxon>
        <taxon>Camelina</taxon>
    </lineage>
</organism>
<evidence type="ECO:0000256" key="5">
    <source>
        <dbReference type="ARBA" id="ARBA00022968"/>
    </source>
</evidence>
<dbReference type="Gene3D" id="3.90.550.10">
    <property type="entry name" value="Spore Coat Polysaccharide Biosynthesis Protein SpsA, Chain A"/>
    <property type="match status" value="1"/>
</dbReference>
<dbReference type="RefSeq" id="XP_010464312.1">
    <property type="nucleotide sequence ID" value="XM_010466010.2"/>
</dbReference>
<keyword evidence="7 11" id="KW-0333">Golgi apparatus</keyword>
<keyword evidence="9" id="KW-0325">Glycoprotein</keyword>
<dbReference type="PANTHER" id="PTHR10896:SF17">
    <property type="entry name" value="BETA-1,4-XYLOSYLTRANSFERASE IRX14H-RELATED"/>
    <property type="match status" value="1"/>
</dbReference>
<keyword evidence="13" id="KW-1185">Reference proteome</keyword>
<gene>
    <name evidence="14" type="primary">LOC104744884</name>
</gene>
<sequence length="501" mass="55976">MMKLSMFRLSYWNRRGISFKSSPSLDPTFDGKSPSSVFWLVIHALCCLISLILGFRFSHLVLFFLFSTSVTNLYTTTPFLSVGNGGGVSQLLRLKPLETANSTAAKKNNSRVVVGRHGIRIRPWPHPNPIEVLRAHQLLSRVQKEQKSIYGVRSPKTVIVVTPTYVRTFQALHLTGVMHSLMLVPYDLVWIVVEAGGVTNETASFIAKSGLKTIHLGFDQKMPNTWEDRHKLETKMRLHALRMVREKKLDGIVMFADDSNMHSMELFDEIQIVKWVGALSVGILAHSGNADELSSSLLKNQQGKQPLMPIQGPSCDSSDKLVGWHVFNTQPYAKKTAVYVDEKAAVMPSKMEWSGFVLNSRLLWKESVDDKPAWVKDVHLLDDNGEEIDSPLSLVKDPSMVEPLGSCGRRVLLWWLRVEARADSKFPPGWIINSPLEITVPSKRTPWPDSSSELLVAIKEAKNSQSGTERRPTKAKGSKSKSSKGKQEPKTFDGVNTSTSS</sequence>
<dbReference type="Pfam" id="PF03360">
    <property type="entry name" value="Glyco_transf_43"/>
    <property type="match status" value="1"/>
</dbReference>
<evidence type="ECO:0000256" key="12">
    <source>
        <dbReference type="SAM" id="MobiDB-lite"/>
    </source>
</evidence>
<accession>A0ABM0W1C7</accession>
<dbReference type="InterPro" id="IPR029044">
    <property type="entry name" value="Nucleotide-diphossugar_trans"/>
</dbReference>
<reference evidence="13" key="1">
    <citation type="journal article" date="2014" name="Nat. Commun.">
        <title>The emerging biofuel crop Camelina sativa retains a highly undifferentiated hexaploid genome structure.</title>
        <authorList>
            <person name="Kagale S."/>
            <person name="Koh C."/>
            <person name="Nixon J."/>
            <person name="Bollina V."/>
            <person name="Clarke W.E."/>
            <person name="Tuteja R."/>
            <person name="Spillane C."/>
            <person name="Robinson S.J."/>
            <person name="Links M.G."/>
            <person name="Clarke C."/>
            <person name="Higgins E.E."/>
            <person name="Huebert T."/>
            <person name="Sharpe A.G."/>
            <person name="Parkin I.A."/>
        </authorList>
    </citation>
    <scope>NUCLEOTIDE SEQUENCE [LARGE SCALE GENOMIC DNA]</scope>
    <source>
        <strain evidence="13">cv. DH55</strain>
    </source>
</reference>
<dbReference type="InterPro" id="IPR005027">
    <property type="entry name" value="Glyco_trans_43"/>
</dbReference>
<proteinExistence type="inferred from homology"/>
<evidence type="ECO:0000313" key="14">
    <source>
        <dbReference type="RefSeq" id="XP_010464312.1"/>
    </source>
</evidence>
<protein>
    <recommendedName>
        <fullName evidence="11">Glycosyltransferases</fullName>
        <ecNumber evidence="11">2.4.-.-</ecNumber>
    </recommendedName>
</protein>
<feature type="transmembrane region" description="Helical" evidence="11">
    <location>
        <begin position="37"/>
        <end position="66"/>
    </location>
</feature>
<evidence type="ECO:0000256" key="6">
    <source>
        <dbReference type="ARBA" id="ARBA00022989"/>
    </source>
</evidence>
<evidence type="ECO:0000256" key="2">
    <source>
        <dbReference type="ARBA" id="ARBA00007706"/>
    </source>
</evidence>
<keyword evidence="3 11" id="KW-0808">Transferase</keyword>
<dbReference type="EC" id="2.4.-.-" evidence="11"/>
<evidence type="ECO:0000256" key="7">
    <source>
        <dbReference type="ARBA" id="ARBA00023034"/>
    </source>
</evidence>
<keyword evidence="10 11" id="KW-0961">Cell wall biogenesis/degradation</keyword>
<dbReference type="SUPFAM" id="SSF53448">
    <property type="entry name" value="Nucleotide-diphospho-sugar transferases"/>
    <property type="match status" value="1"/>
</dbReference>
<dbReference type="Proteomes" id="UP000694864">
    <property type="component" value="Chromosome 2"/>
</dbReference>
<reference evidence="14" key="2">
    <citation type="submission" date="2025-08" db="UniProtKB">
        <authorList>
            <consortium name="RefSeq"/>
        </authorList>
    </citation>
    <scope>IDENTIFICATION</scope>
    <source>
        <tissue evidence="14">Leaf</tissue>
    </source>
</reference>
<evidence type="ECO:0000256" key="10">
    <source>
        <dbReference type="ARBA" id="ARBA00023316"/>
    </source>
</evidence>
<evidence type="ECO:0000313" key="13">
    <source>
        <dbReference type="Proteomes" id="UP000694864"/>
    </source>
</evidence>
<keyword evidence="5 11" id="KW-0735">Signal-anchor</keyword>
<dbReference type="GeneID" id="104744884"/>
<evidence type="ECO:0000256" key="8">
    <source>
        <dbReference type="ARBA" id="ARBA00023136"/>
    </source>
</evidence>
<dbReference type="CDD" id="cd00218">
    <property type="entry name" value="GlcAT-I"/>
    <property type="match status" value="1"/>
</dbReference>
<dbReference type="PANTHER" id="PTHR10896">
    <property type="entry name" value="GALACTOSYLGALACTOSYLXYLOSYLPROTEIN 3-BETA-GLUCURONOSYLTRANSFERASE BETA-1,3-GLUCURONYLTRANSFERASE"/>
    <property type="match status" value="1"/>
</dbReference>
<evidence type="ECO:0000256" key="1">
    <source>
        <dbReference type="ARBA" id="ARBA00004323"/>
    </source>
</evidence>
<evidence type="ECO:0000256" key="9">
    <source>
        <dbReference type="ARBA" id="ARBA00023180"/>
    </source>
</evidence>
<comment type="function">
    <text evidence="11">Involved in the synthesis of glucuronoxylan hemicellulose in secondary cell walls.</text>
</comment>
<evidence type="ECO:0000256" key="3">
    <source>
        <dbReference type="ARBA" id="ARBA00022679"/>
    </source>
</evidence>
<evidence type="ECO:0000256" key="4">
    <source>
        <dbReference type="ARBA" id="ARBA00022692"/>
    </source>
</evidence>
<comment type="subcellular location">
    <subcellularLocation>
        <location evidence="1 11">Golgi apparatus membrane</location>
        <topology evidence="1 11">Single-pass type II membrane protein</topology>
    </subcellularLocation>
</comment>
<evidence type="ECO:0000256" key="11">
    <source>
        <dbReference type="RuleBase" id="RU363127"/>
    </source>
</evidence>